<sequence>MAGPSDSGTGGRASALCAFLETPEDTMLVRLARVEGSAPREEGTFMLVRPQALFGTIGGGFAEFDAIAHARALLSGNETAWQKIIILGPDTGQCCGGRLTLDFRPVDGDLAARLIREEKAAEAENRAVVLFGAGHVGKALARALAPLPFRVTVVETRSDELQGLPDGVDTVLTPMPEAVLRDVPAGAAVVILTHDHALDFLIAKEALERQDLAYVGMIGSATKRASFAGFWRREGGDPALLDHLTLPVGGNAVKDKRPAVIAALVAAELLMLPPRGARP</sequence>
<proteinExistence type="predicted"/>
<dbReference type="SUPFAM" id="SSF51735">
    <property type="entry name" value="NAD(P)-binding Rossmann-fold domains"/>
    <property type="match status" value="1"/>
</dbReference>
<feature type="domain" description="XdhC Rossmann" evidence="2">
    <location>
        <begin position="128"/>
        <end position="269"/>
    </location>
</feature>
<dbReference type="PANTHER" id="PTHR30388:SF6">
    <property type="entry name" value="XANTHINE DEHYDROGENASE SUBUNIT A-RELATED"/>
    <property type="match status" value="1"/>
</dbReference>
<protein>
    <submittedName>
        <fullName evidence="3">Xanthine dehydrogenase accessory factor</fullName>
    </submittedName>
</protein>
<gene>
    <name evidence="3" type="ORF">GGR23_000476</name>
</gene>
<dbReference type="Pfam" id="PF02625">
    <property type="entry name" value="XdhC_CoxI"/>
    <property type="match status" value="1"/>
</dbReference>
<dbReference type="InterPro" id="IPR027051">
    <property type="entry name" value="XdhC_Rossmann_dom"/>
</dbReference>
<dbReference type="NCBIfam" id="TIGR02964">
    <property type="entry name" value="xanthine_xdhC"/>
    <property type="match status" value="1"/>
</dbReference>
<comment type="caution">
    <text evidence="3">The sequence shown here is derived from an EMBL/GenBank/DDBJ whole genome shotgun (WGS) entry which is preliminary data.</text>
</comment>
<dbReference type="InterPro" id="IPR003777">
    <property type="entry name" value="XdhC_CoxI"/>
</dbReference>
<evidence type="ECO:0000259" key="2">
    <source>
        <dbReference type="Pfam" id="PF13478"/>
    </source>
</evidence>
<dbReference type="Pfam" id="PF13478">
    <property type="entry name" value="XdhC_C"/>
    <property type="match status" value="1"/>
</dbReference>
<evidence type="ECO:0000313" key="4">
    <source>
        <dbReference type="Proteomes" id="UP000528286"/>
    </source>
</evidence>
<dbReference type="InterPro" id="IPR036291">
    <property type="entry name" value="NAD(P)-bd_dom_sf"/>
</dbReference>
<reference evidence="3 4" key="1">
    <citation type="submission" date="2020-08" db="EMBL/GenBank/DDBJ databases">
        <title>Genomic Encyclopedia of Type Strains, Phase IV (KMG-IV): sequencing the most valuable type-strain genomes for metagenomic binning, comparative biology and taxonomic classification.</title>
        <authorList>
            <person name="Goeker M."/>
        </authorList>
    </citation>
    <scope>NUCLEOTIDE SEQUENCE [LARGE SCALE GENOMIC DNA]</scope>
    <source>
        <strain evidence="3 4">DSM 29853</strain>
    </source>
</reference>
<organism evidence="3 4">
    <name type="scientific">Gellertiella hungarica</name>
    <dbReference type="NCBI Taxonomy" id="1572859"/>
    <lineage>
        <taxon>Bacteria</taxon>
        <taxon>Pseudomonadati</taxon>
        <taxon>Pseudomonadota</taxon>
        <taxon>Alphaproteobacteria</taxon>
        <taxon>Hyphomicrobiales</taxon>
        <taxon>Rhizobiaceae</taxon>
        <taxon>Gellertiella</taxon>
    </lineage>
</organism>
<dbReference type="EMBL" id="JACIEZ010000001">
    <property type="protein sequence ID" value="MBB4063315.1"/>
    <property type="molecule type" value="Genomic_DNA"/>
</dbReference>
<dbReference type="Gene3D" id="3.40.50.720">
    <property type="entry name" value="NAD(P)-binding Rossmann-like Domain"/>
    <property type="match status" value="1"/>
</dbReference>
<keyword evidence="4" id="KW-1185">Reference proteome</keyword>
<evidence type="ECO:0000313" key="3">
    <source>
        <dbReference type="EMBL" id="MBB4063315.1"/>
    </source>
</evidence>
<evidence type="ECO:0000259" key="1">
    <source>
        <dbReference type="Pfam" id="PF02625"/>
    </source>
</evidence>
<dbReference type="RefSeq" id="WP_246364851.1">
    <property type="nucleotide sequence ID" value="NZ_JACIEZ010000001.1"/>
</dbReference>
<accession>A0A7W6J212</accession>
<dbReference type="Proteomes" id="UP000528286">
    <property type="component" value="Unassembled WGS sequence"/>
</dbReference>
<feature type="domain" description="XdhC- CoxI" evidence="1">
    <location>
        <begin position="22"/>
        <end position="79"/>
    </location>
</feature>
<name>A0A7W6J212_9HYPH</name>
<dbReference type="AlphaFoldDB" id="A0A7W6J212"/>
<dbReference type="PANTHER" id="PTHR30388">
    <property type="entry name" value="ALDEHYDE OXIDOREDUCTASE MOLYBDENUM COFACTOR ASSEMBLY PROTEIN"/>
    <property type="match status" value="1"/>
</dbReference>
<dbReference type="InterPro" id="IPR014308">
    <property type="entry name" value="Xanthine_DH_XdhC"/>
</dbReference>
<dbReference type="InterPro" id="IPR052698">
    <property type="entry name" value="MoCofactor_Util/Proc"/>
</dbReference>